<name>A0A1F5ZUQ8_9BACT</name>
<comment type="caution">
    <text evidence="3">The sequence shown here is derived from an EMBL/GenBank/DDBJ whole genome shotgun (WGS) entry which is preliminary data.</text>
</comment>
<feature type="domain" description="Helicase ATP-binding" evidence="1">
    <location>
        <begin position="107"/>
        <end position="256"/>
    </location>
</feature>
<dbReference type="PANTHER" id="PTHR47396">
    <property type="entry name" value="TYPE I RESTRICTION ENZYME ECOKI R PROTEIN"/>
    <property type="match status" value="1"/>
</dbReference>
<proteinExistence type="predicted"/>
<organism evidence="3 4">
    <name type="scientific">Candidatus Gottesmanbacteria bacterium RIFCSPHIGHO2_02_FULL_39_11</name>
    <dbReference type="NCBI Taxonomy" id="1798382"/>
    <lineage>
        <taxon>Bacteria</taxon>
        <taxon>Candidatus Gottesmaniibacteriota</taxon>
    </lineage>
</organism>
<reference evidence="3 4" key="1">
    <citation type="journal article" date="2016" name="Nat. Commun.">
        <title>Thousands of microbial genomes shed light on interconnected biogeochemical processes in an aquifer system.</title>
        <authorList>
            <person name="Anantharaman K."/>
            <person name="Brown C.T."/>
            <person name="Hug L.A."/>
            <person name="Sharon I."/>
            <person name="Castelle C.J."/>
            <person name="Probst A.J."/>
            <person name="Thomas B.C."/>
            <person name="Singh A."/>
            <person name="Wilkins M.J."/>
            <person name="Karaoz U."/>
            <person name="Brodie E.L."/>
            <person name="Williams K.H."/>
            <person name="Hubbard S.S."/>
            <person name="Banfield J.F."/>
        </authorList>
    </citation>
    <scope>NUCLEOTIDE SEQUENCE [LARGE SCALE GENOMIC DNA]</scope>
</reference>
<gene>
    <name evidence="3" type="ORF">A3D77_01995</name>
</gene>
<dbReference type="Pfam" id="PF04851">
    <property type="entry name" value="ResIII"/>
    <property type="match status" value="1"/>
</dbReference>
<evidence type="ECO:0000259" key="1">
    <source>
        <dbReference type="PROSITE" id="PS51192"/>
    </source>
</evidence>
<dbReference type="InterPro" id="IPR006935">
    <property type="entry name" value="Helicase/UvrB_N"/>
</dbReference>
<dbReference type="GO" id="GO:0005524">
    <property type="term" value="F:ATP binding"/>
    <property type="evidence" value="ECO:0007669"/>
    <property type="project" value="InterPro"/>
</dbReference>
<dbReference type="GO" id="GO:0016787">
    <property type="term" value="F:hydrolase activity"/>
    <property type="evidence" value="ECO:0007669"/>
    <property type="project" value="InterPro"/>
</dbReference>
<dbReference type="CDD" id="cd18785">
    <property type="entry name" value="SF2_C"/>
    <property type="match status" value="1"/>
</dbReference>
<dbReference type="PROSITE" id="PS51192">
    <property type="entry name" value="HELICASE_ATP_BIND_1"/>
    <property type="match status" value="1"/>
</dbReference>
<dbReference type="CDD" id="cd17926">
    <property type="entry name" value="DEXHc_RE"/>
    <property type="match status" value="1"/>
</dbReference>
<dbReference type="Proteomes" id="UP000176923">
    <property type="component" value="Unassembled WGS sequence"/>
</dbReference>
<dbReference type="GO" id="GO:0003677">
    <property type="term" value="F:DNA binding"/>
    <property type="evidence" value="ECO:0007669"/>
    <property type="project" value="InterPro"/>
</dbReference>
<protein>
    <recommendedName>
        <fullName evidence="5">Helicase</fullName>
    </recommendedName>
</protein>
<accession>A0A1F5ZUQ8</accession>
<dbReference type="Gene3D" id="3.40.50.300">
    <property type="entry name" value="P-loop containing nucleotide triphosphate hydrolases"/>
    <property type="match status" value="2"/>
</dbReference>
<feature type="domain" description="Helicase C-terminal" evidence="2">
    <location>
        <begin position="310"/>
        <end position="467"/>
    </location>
</feature>
<dbReference type="PANTHER" id="PTHR47396:SF1">
    <property type="entry name" value="ATP-DEPENDENT HELICASE IRC3-RELATED"/>
    <property type="match status" value="1"/>
</dbReference>
<evidence type="ECO:0000313" key="3">
    <source>
        <dbReference type="EMBL" id="OGG16065.1"/>
    </source>
</evidence>
<evidence type="ECO:0000313" key="4">
    <source>
        <dbReference type="Proteomes" id="UP000176923"/>
    </source>
</evidence>
<dbReference type="InterPro" id="IPR050742">
    <property type="entry name" value="Helicase_Restrict-Modif_Enz"/>
</dbReference>
<dbReference type="STRING" id="1798382.A3D77_01995"/>
<evidence type="ECO:0000259" key="2">
    <source>
        <dbReference type="PROSITE" id="PS51194"/>
    </source>
</evidence>
<dbReference type="InterPro" id="IPR014001">
    <property type="entry name" value="Helicase_ATP-bd"/>
</dbReference>
<dbReference type="Pfam" id="PF00271">
    <property type="entry name" value="Helicase_C"/>
    <property type="match status" value="1"/>
</dbReference>
<evidence type="ECO:0008006" key="5">
    <source>
        <dbReference type="Google" id="ProtNLM"/>
    </source>
</evidence>
<dbReference type="InterPro" id="IPR001650">
    <property type="entry name" value="Helicase_C-like"/>
</dbReference>
<dbReference type="InterPro" id="IPR027417">
    <property type="entry name" value="P-loop_NTPase"/>
</dbReference>
<dbReference type="AlphaFoldDB" id="A0A1F5ZUQ8"/>
<sequence length="475" mass="54701">MRANIFIPNIWLPDKLYGYLKKELNFPNPDFYDKERFGYSTWQTSRFIKTLGVLPDGVVVPLGFLNKLNEFIQKEQLKVEITDQRITTKQMRFPSKLILRKDQRQVLSRLVVNNRVILEAQPGFGKTMVALALTKKLGQKTLIIVHTNTLLHQWQKRIADYFSLAKDDLGLIGDNKWKIGKKVTIASYMTLSRRGVDEIKNDFGLIIIDECHHVPANTFSTVVKQFPAKYVLGLTATTFRKDKLEKLMYLYISDQVITATNNDQDKRNESRPTIKTELITRKTQFKGNGKQEDFQKACRFIVADVNRNEQIASDIAVVLTTGAKCLVLTERIEHCEKLLELVRQKSKGIHAAIATGVMTKKQRERTAKRMNQERFQLLIATGKLIGEGFDWPAVSHLFLAFPSSWKGKLIQYVGRVQRNCEGKTQAVVHDYFDDQAPMLKLMYFKRLRTYRSLGLTKIISSSKNKVINKDQMSLF</sequence>
<dbReference type="SMART" id="SM00487">
    <property type="entry name" value="DEXDc"/>
    <property type="match status" value="1"/>
</dbReference>
<dbReference type="SUPFAM" id="SSF52540">
    <property type="entry name" value="P-loop containing nucleoside triphosphate hydrolases"/>
    <property type="match status" value="2"/>
</dbReference>
<dbReference type="PROSITE" id="PS51194">
    <property type="entry name" value="HELICASE_CTER"/>
    <property type="match status" value="1"/>
</dbReference>
<dbReference type="EMBL" id="MFJL01000015">
    <property type="protein sequence ID" value="OGG16065.1"/>
    <property type="molecule type" value="Genomic_DNA"/>
</dbReference>
<dbReference type="GO" id="GO:0005829">
    <property type="term" value="C:cytosol"/>
    <property type="evidence" value="ECO:0007669"/>
    <property type="project" value="TreeGrafter"/>
</dbReference>